<accession>A0AAD9LII0</accession>
<evidence type="ECO:0000313" key="1">
    <source>
        <dbReference type="EMBL" id="KAK1937700.1"/>
    </source>
</evidence>
<dbReference type="AlphaFoldDB" id="A0AAD9LII0"/>
<sequence length="583" mass="66006">MPLKLNEAITLFLSVRRGFETCLLNEIKRNPRLNCIERIHYKRTDTSNDLPSETQPDASNQLTSIIDLGSTRIKRYSDDKWLYIPNKEEPSVTRKDAPVTTQTQRIKYVDKCKIRLQAGGLEVKCNRKWLIGCVLGLRSVESVWLRVGIPFRCQDGLDVTHRISRLPWSQYLPPVPIEKIPLRIISRHSSVWSSVVIDECVREGIRSYLNSNPTAGTKSYIDPDDFCISVTINRNTCYVAVQCSSRLSPRHFNFGNKTSNIVPIKPKEELVPLWSLSKTKLQAYLEARQKVEATRTSNQGVIPPPLSAGENAARNNSLERKKFIENQNLICTDKYDTADVLVAGILHANSLFKALKKRPLRVWNPFCGNGLVISEIIALILQLPNFTAENPPSTLFRDLVLEKDIDLYNSVLEDHMKPEPQDTKDVEIVGSDTSLLNLSQAAAKLNNLYSFYSPLIDKVLRLPLAVSLHQVNLETIAPRMYGSTVITKIPCINKEAGTEHTYETIKAYRLFGNLIGSRSDWKGVFAIVGGRAFEYYSGLEWRCIAKANNARGGMIKLLRWTGKGKTFKSPEERLEQLNELDFV</sequence>
<proteinExistence type="predicted"/>
<reference evidence="1" key="2">
    <citation type="submission" date="2021-05" db="EMBL/GenBank/DDBJ databases">
        <authorList>
            <person name="Pain A."/>
        </authorList>
    </citation>
    <scope>NUCLEOTIDE SEQUENCE</scope>
    <source>
        <strain evidence="1">1802A</strain>
    </source>
</reference>
<gene>
    <name evidence="1" type="ORF">X943_003988</name>
</gene>
<dbReference type="EMBL" id="JAHBMH010000033">
    <property type="protein sequence ID" value="KAK1937700.1"/>
    <property type="molecule type" value="Genomic_DNA"/>
</dbReference>
<evidence type="ECO:0000313" key="2">
    <source>
        <dbReference type="Proteomes" id="UP001195914"/>
    </source>
</evidence>
<reference evidence="1" key="1">
    <citation type="journal article" date="2014" name="Nucleic Acids Res.">
        <title>The evolutionary dynamics of variant antigen genes in Babesia reveal a history of genomic innovation underlying host-parasite interaction.</title>
        <authorList>
            <person name="Jackson A.P."/>
            <person name="Otto T.D."/>
            <person name="Darby A."/>
            <person name="Ramaprasad A."/>
            <person name="Xia D."/>
            <person name="Echaide I.E."/>
            <person name="Farber M."/>
            <person name="Gahlot S."/>
            <person name="Gamble J."/>
            <person name="Gupta D."/>
            <person name="Gupta Y."/>
            <person name="Jackson L."/>
            <person name="Malandrin L."/>
            <person name="Malas T.B."/>
            <person name="Moussa E."/>
            <person name="Nair M."/>
            <person name="Reid A.J."/>
            <person name="Sanders M."/>
            <person name="Sharma J."/>
            <person name="Tracey A."/>
            <person name="Quail M.A."/>
            <person name="Weir W."/>
            <person name="Wastling J.M."/>
            <person name="Hall N."/>
            <person name="Willadsen P."/>
            <person name="Lingelbach K."/>
            <person name="Shiels B."/>
            <person name="Tait A."/>
            <person name="Berriman M."/>
            <person name="Allred D.R."/>
            <person name="Pain A."/>
        </authorList>
    </citation>
    <scope>NUCLEOTIDE SEQUENCE</scope>
    <source>
        <strain evidence="1">1802A</strain>
    </source>
</reference>
<protein>
    <submittedName>
        <fullName evidence="1">Uncharacterized protein</fullName>
    </submittedName>
</protein>
<organism evidence="1 2">
    <name type="scientific">Babesia divergens</name>
    <dbReference type="NCBI Taxonomy" id="32595"/>
    <lineage>
        <taxon>Eukaryota</taxon>
        <taxon>Sar</taxon>
        <taxon>Alveolata</taxon>
        <taxon>Apicomplexa</taxon>
        <taxon>Aconoidasida</taxon>
        <taxon>Piroplasmida</taxon>
        <taxon>Babesiidae</taxon>
        <taxon>Babesia</taxon>
    </lineage>
</organism>
<name>A0AAD9LII0_BABDI</name>
<keyword evidence="2" id="KW-1185">Reference proteome</keyword>
<dbReference type="Proteomes" id="UP001195914">
    <property type="component" value="Unassembled WGS sequence"/>
</dbReference>
<comment type="caution">
    <text evidence="1">The sequence shown here is derived from an EMBL/GenBank/DDBJ whole genome shotgun (WGS) entry which is preliminary data.</text>
</comment>
<dbReference type="Gene3D" id="3.30.2130.30">
    <property type="match status" value="1"/>
</dbReference>